<sequence>MHKGLVRMKLLNEPDSTSQMTQNIPLSAKVANVPSHWTRFFPVSSVFGATSNRDTAAALIVGDKGSNGLLCAHDTSPGFCCLDLPGEGEGVDWGVPFNCELGKSKCSRLAPTMAGFNKQTCAMWSGTYCPEPRTCLPLLDCMASEISWGEQKGKKAYADYIRNAPEVKDPTDFKECGAYREYFGFDGEYPKDSEICEDVQFLRNNKDFDDLDAFAATTHESATITPQAETINPQGATAAPFSNAPVSLTAWVPIGSTTQGKNYHADANYRDHVLDQLIATGEQILDVIDCTDCIMEPTFLVTNGCKTFKWIAAVAATLAVFIMGRVHTEIFYQYDQSDCLSNFNMDQMYQRVFVLQDNIAVLQTNMQEFSTAGMDTTNAGFMSIAQQNKENAEKILGDLGTQNADNHKTTQEVIGDQAKTNFENMKEFVTDEVNRIKGDITGHLTQVKKDIIAKTTATCSTGARRGLSVALSELPAPKEEASLLKPELFVPTCLGFQGSKGEFRLAEKRFQSTDAAMEFVRESLEVRMSSSDVYVSWDELDVKLTVKGKTGCSIKFEAVPVYYDGYSGDMVEGESNYITVLVDDQAPRVRCSFDSPNASAEKKTLFVEEGPRKVDTKLSYSVKDNCSTDDYDLSTRIRVLSNELEEGAIARLAKALNKDDVEVAKVYVSPSKCSDEEKDDDLFCVADTVDFRFYDIEVTAKDGVGWSSSDTCRVIVMPNKKHKMTDVDAARELRGKNRGDRLSAAEEDAMVQASSNSFVLGKLEFP</sequence>
<dbReference type="Proteomes" id="UP001153069">
    <property type="component" value="Unassembled WGS sequence"/>
</dbReference>
<dbReference type="AlphaFoldDB" id="A0A9N8EQT6"/>
<dbReference type="EMBL" id="CAICTM010001457">
    <property type="protein sequence ID" value="CAB9523816.1"/>
    <property type="molecule type" value="Genomic_DNA"/>
</dbReference>
<evidence type="ECO:0000313" key="2">
    <source>
        <dbReference type="Proteomes" id="UP001153069"/>
    </source>
</evidence>
<proteinExistence type="predicted"/>
<gene>
    <name evidence="1" type="ORF">SEMRO_1459_G274510.1</name>
</gene>
<protein>
    <submittedName>
        <fullName evidence="1">Uncharacterized protein</fullName>
    </submittedName>
</protein>
<accession>A0A9N8EQT6</accession>
<dbReference type="OrthoDB" id="57288at2759"/>
<organism evidence="1 2">
    <name type="scientific">Seminavis robusta</name>
    <dbReference type="NCBI Taxonomy" id="568900"/>
    <lineage>
        <taxon>Eukaryota</taxon>
        <taxon>Sar</taxon>
        <taxon>Stramenopiles</taxon>
        <taxon>Ochrophyta</taxon>
        <taxon>Bacillariophyta</taxon>
        <taxon>Bacillariophyceae</taxon>
        <taxon>Bacillariophycidae</taxon>
        <taxon>Naviculales</taxon>
        <taxon>Naviculaceae</taxon>
        <taxon>Seminavis</taxon>
    </lineage>
</organism>
<name>A0A9N8EQT6_9STRA</name>
<reference evidence="1" key="1">
    <citation type="submission" date="2020-06" db="EMBL/GenBank/DDBJ databases">
        <authorList>
            <consortium name="Plant Systems Biology data submission"/>
        </authorList>
    </citation>
    <scope>NUCLEOTIDE SEQUENCE</scope>
    <source>
        <strain evidence="1">D6</strain>
    </source>
</reference>
<comment type="caution">
    <text evidence="1">The sequence shown here is derived from an EMBL/GenBank/DDBJ whole genome shotgun (WGS) entry which is preliminary data.</text>
</comment>
<keyword evidence="2" id="KW-1185">Reference proteome</keyword>
<evidence type="ECO:0000313" key="1">
    <source>
        <dbReference type="EMBL" id="CAB9523816.1"/>
    </source>
</evidence>